<reference evidence="3" key="1">
    <citation type="submission" date="2019-11" db="EMBL/GenBank/DDBJ databases">
        <title>Description of new Acetobacter species.</title>
        <authorList>
            <person name="Cleenwerck I."/>
            <person name="Sombolestani A.S."/>
        </authorList>
    </citation>
    <scope>NUCLEOTIDE SEQUENCE</scope>
    <source>
        <strain evidence="3">LMG 1626</strain>
    </source>
</reference>
<comment type="caution">
    <text evidence="3">The sequence shown here is derived from an EMBL/GenBank/DDBJ whole genome shotgun (WGS) entry which is preliminary data.</text>
</comment>
<dbReference type="Proteomes" id="UP000597459">
    <property type="component" value="Unassembled WGS sequence"/>
</dbReference>
<dbReference type="PROSITE" id="PS50975">
    <property type="entry name" value="ATP_GRASP"/>
    <property type="match status" value="1"/>
</dbReference>
<dbReference type="InterPro" id="IPR003806">
    <property type="entry name" value="ATP-grasp_PylC-type"/>
</dbReference>
<dbReference type="EMBL" id="WOTH01000003">
    <property type="protein sequence ID" value="NHO52814.1"/>
    <property type="molecule type" value="Genomic_DNA"/>
</dbReference>
<dbReference type="Pfam" id="PF02655">
    <property type="entry name" value="ATP-grasp_3"/>
    <property type="match status" value="1"/>
</dbReference>
<gene>
    <name evidence="3" type="ORF">GOB87_02400</name>
</gene>
<dbReference type="GO" id="GO:0046872">
    <property type="term" value="F:metal ion binding"/>
    <property type="evidence" value="ECO:0007669"/>
    <property type="project" value="InterPro"/>
</dbReference>
<protein>
    <submittedName>
        <fullName evidence="3">ATP-grasp domain-containing protein</fullName>
    </submittedName>
</protein>
<proteinExistence type="predicted"/>
<dbReference type="Gene3D" id="3.30.1490.20">
    <property type="entry name" value="ATP-grasp fold, A domain"/>
    <property type="match status" value="1"/>
</dbReference>
<dbReference type="GO" id="GO:0005524">
    <property type="term" value="F:ATP binding"/>
    <property type="evidence" value="ECO:0007669"/>
    <property type="project" value="UniProtKB-UniRule"/>
</dbReference>
<dbReference type="InterPro" id="IPR011761">
    <property type="entry name" value="ATP-grasp"/>
</dbReference>
<sequence>MTTDFSVLLISSVRWSSVTRLALTFLEEEVKVHAVCPPGHSLHCLKKIATFRTYPVFQAVPVLANIISELKPDLVIPADDRSVLDLHQVHQLADIKTEKGKTCREILETSLGNSSAFSLIKTRLRLIEVLRAEGISTPKAANMKSLDDVKTWCAHTSGPWVLKRDRSWGGSGVAIADTYAEMENAFTRLSSPIRSKSALRLLLADRDAHSFLDATLLRQPFPVMAQAHVEGSPANIMVACWQGKVLDTRAVNVLAHQGRTGAATIVEITQSDEMEHAARITCQKLGLSGFFGLDFMRCARTGTYHFIELNPRLTQIGHLSHKGSTLAHSLLHHIRKNTRPAFSGTPDPTVIALFPQILRAGMQSHSTIPAFIDIPWKYPELVEELLQRPWSRRGYIARLEERFRRNIPYGKSLGKHEAMACLSTLARYGMTNFSPIATLA</sequence>
<name>A0A967B417_9PROT</name>
<evidence type="ECO:0000313" key="3">
    <source>
        <dbReference type="EMBL" id="NHO52814.1"/>
    </source>
</evidence>
<dbReference type="RefSeq" id="WP_166312959.1">
    <property type="nucleotide sequence ID" value="NZ_WOTH01000003.1"/>
</dbReference>
<feature type="domain" description="ATP-grasp" evidence="2">
    <location>
        <begin position="127"/>
        <end position="335"/>
    </location>
</feature>
<organism evidence="3 4">
    <name type="scientific">Acetobacter estunensis</name>
    <dbReference type="NCBI Taxonomy" id="104097"/>
    <lineage>
        <taxon>Bacteria</taxon>
        <taxon>Pseudomonadati</taxon>
        <taxon>Pseudomonadota</taxon>
        <taxon>Alphaproteobacteria</taxon>
        <taxon>Acetobacterales</taxon>
        <taxon>Acetobacteraceae</taxon>
        <taxon>Acetobacter</taxon>
    </lineage>
</organism>
<evidence type="ECO:0000259" key="2">
    <source>
        <dbReference type="PROSITE" id="PS50975"/>
    </source>
</evidence>
<dbReference type="AlphaFoldDB" id="A0A967B417"/>
<evidence type="ECO:0000313" key="4">
    <source>
        <dbReference type="Proteomes" id="UP000597459"/>
    </source>
</evidence>
<keyword evidence="1" id="KW-0547">Nucleotide-binding</keyword>
<dbReference type="SUPFAM" id="SSF56059">
    <property type="entry name" value="Glutathione synthetase ATP-binding domain-like"/>
    <property type="match status" value="1"/>
</dbReference>
<keyword evidence="1" id="KW-0067">ATP-binding</keyword>
<keyword evidence="4" id="KW-1185">Reference proteome</keyword>
<accession>A0A967B417</accession>
<dbReference type="Gene3D" id="3.30.470.20">
    <property type="entry name" value="ATP-grasp fold, B domain"/>
    <property type="match status" value="1"/>
</dbReference>
<dbReference type="InterPro" id="IPR013815">
    <property type="entry name" value="ATP_grasp_subdomain_1"/>
</dbReference>
<evidence type="ECO:0000256" key="1">
    <source>
        <dbReference type="PROSITE-ProRule" id="PRU00409"/>
    </source>
</evidence>